<feature type="transmembrane region" description="Helical" evidence="8">
    <location>
        <begin position="282"/>
        <end position="300"/>
    </location>
</feature>
<keyword evidence="6 8" id="KW-1133">Transmembrane helix</keyword>
<feature type="transmembrane region" description="Helical" evidence="8">
    <location>
        <begin position="78"/>
        <end position="95"/>
    </location>
</feature>
<feature type="domain" description="Phosphotransferase system EIIC" evidence="9">
    <location>
        <begin position="12"/>
        <end position="343"/>
    </location>
</feature>
<keyword evidence="5 8" id="KW-0812">Transmembrane</keyword>
<dbReference type="GO" id="GO:0008982">
    <property type="term" value="F:protein-N(PI)-phosphohistidine-sugar phosphotransferase activity"/>
    <property type="evidence" value="ECO:0007669"/>
    <property type="project" value="InterPro"/>
</dbReference>
<feature type="transmembrane region" description="Helical" evidence="8">
    <location>
        <begin position="175"/>
        <end position="200"/>
    </location>
</feature>
<evidence type="ECO:0000256" key="3">
    <source>
        <dbReference type="ARBA" id="ARBA00022475"/>
    </source>
</evidence>
<evidence type="ECO:0000259" key="9">
    <source>
        <dbReference type="Pfam" id="PF13303"/>
    </source>
</evidence>
<dbReference type="Proteomes" id="UP000288028">
    <property type="component" value="Unassembled WGS sequence"/>
</dbReference>
<proteinExistence type="predicted"/>
<gene>
    <name evidence="10" type="ORF">CBF28_13880</name>
</gene>
<feature type="transmembrane region" description="Helical" evidence="8">
    <location>
        <begin position="256"/>
        <end position="275"/>
    </location>
</feature>
<dbReference type="AlphaFoldDB" id="A0A430APX4"/>
<feature type="transmembrane region" description="Helical" evidence="8">
    <location>
        <begin position="12"/>
        <end position="31"/>
    </location>
</feature>
<dbReference type="GeneID" id="95581536"/>
<evidence type="ECO:0000256" key="5">
    <source>
        <dbReference type="ARBA" id="ARBA00022692"/>
    </source>
</evidence>
<sequence length="349" mass="36686">MEKISPKEFTSKILNGAAMGIVVGLIPNAIFGEIFKALSSYNEFFAMMQQNVATISFTVPVLVGMFTALQFKFSGVEAASLMGATFIGGGSAKFVDGAWELHGTGDLINIMIIAAVSVTAIRWYNNRVANLGIVIIPIVGAMIPGLIGMLTLPYVGYVTTGLGALIENFTTLQPLMMTILIAISFALIIVTPLSSVAIAYAISLSGLASGAANVGIVATLFTLAYGSSKVNKKGTTFALFFAGPKMLMPNFLGNPIMILPIFINSIVTGIAGYIFKIQGTTASAGFGLTGLAGPINAYSFMTGSPIINIGILLIQYLVVPLGIAIVTHTVFTKMGLYKDEIFTFAGENK</sequence>
<dbReference type="Pfam" id="PF13303">
    <property type="entry name" value="PTS_EIIC_2"/>
    <property type="match status" value="1"/>
</dbReference>
<feature type="transmembrane region" description="Helical" evidence="8">
    <location>
        <begin position="207"/>
        <end position="226"/>
    </location>
</feature>
<dbReference type="RefSeq" id="WP_126796244.1">
    <property type="nucleotide sequence ID" value="NZ_CP060720.1"/>
</dbReference>
<dbReference type="EMBL" id="NGKB01000019">
    <property type="protein sequence ID" value="RSU10181.1"/>
    <property type="molecule type" value="Genomic_DNA"/>
</dbReference>
<keyword evidence="2" id="KW-0813">Transport</keyword>
<dbReference type="GO" id="GO:0009401">
    <property type="term" value="P:phosphoenolpyruvate-dependent sugar phosphotransferase system"/>
    <property type="evidence" value="ECO:0007669"/>
    <property type="project" value="InterPro"/>
</dbReference>
<feature type="transmembrane region" description="Helical" evidence="8">
    <location>
        <begin position="107"/>
        <end position="124"/>
    </location>
</feature>
<evidence type="ECO:0000313" key="10">
    <source>
        <dbReference type="EMBL" id="RSU10181.1"/>
    </source>
</evidence>
<reference evidence="10 11" key="1">
    <citation type="submission" date="2017-05" db="EMBL/GenBank/DDBJ databases">
        <title>Vagococcus spp. assemblies.</title>
        <authorList>
            <person name="Gulvik C.A."/>
        </authorList>
    </citation>
    <scope>NUCLEOTIDE SEQUENCE [LARGE SCALE GENOMIC DNA]</scope>
    <source>
        <strain evidence="10 11">SS1714</strain>
    </source>
</reference>
<evidence type="ECO:0000256" key="7">
    <source>
        <dbReference type="ARBA" id="ARBA00023136"/>
    </source>
</evidence>
<organism evidence="10 11">
    <name type="scientific">Vagococcus carniphilus</name>
    <dbReference type="NCBI Taxonomy" id="218144"/>
    <lineage>
        <taxon>Bacteria</taxon>
        <taxon>Bacillati</taxon>
        <taxon>Bacillota</taxon>
        <taxon>Bacilli</taxon>
        <taxon>Lactobacillales</taxon>
        <taxon>Enterococcaceae</taxon>
        <taxon>Vagococcus</taxon>
    </lineage>
</organism>
<feature type="transmembrane region" description="Helical" evidence="8">
    <location>
        <begin position="51"/>
        <end position="71"/>
    </location>
</feature>
<feature type="transmembrane region" description="Helical" evidence="8">
    <location>
        <begin position="131"/>
        <end position="155"/>
    </location>
</feature>
<evidence type="ECO:0000256" key="1">
    <source>
        <dbReference type="ARBA" id="ARBA00004651"/>
    </source>
</evidence>
<name>A0A430APX4_9ENTE</name>
<evidence type="ECO:0000256" key="2">
    <source>
        <dbReference type="ARBA" id="ARBA00022448"/>
    </source>
</evidence>
<feature type="transmembrane region" description="Helical" evidence="8">
    <location>
        <begin position="306"/>
        <end position="331"/>
    </location>
</feature>
<dbReference type="OrthoDB" id="396983at2"/>
<keyword evidence="4 10" id="KW-0762">Sugar transport</keyword>
<keyword evidence="11" id="KW-1185">Reference proteome</keyword>
<evidence type="ECO:0000313" key="11">
    <source>
        <dbReference type="Proteomes" id="UP000288028"/>
    </source>
</evidence>
<keyword evidence="7 8" id="KW-0472">Membrane</keyword>
<dbReference type="GO" id="GO:0005886">
    <property type="term" value="C:plasma membrane"/>
    <property type="evidence" value="ECO:0007669"/>
    <property type="project" value="UniProtKB-SubCell"/>
</dbReference>
<evidence type="ECO:0000256" key="6">
    <source>
        <dbReference type="ARBA" id="ARBA00022989"/>
    </source>
</evidence>
<evidence type="ECO:0000256" key="8">
    <source>
        <dbReference type="SAM" id="Phobius"/>
    </source>
</evidence>
<dbReference type="InterPro" id="IPR003352">
    <property type="entry name" value="PTS_EIIC"/>
</dbReference>
<comment type="subcellular location">
    <subcellularLocation>
        <location evidence="1">Cell membrane</location>
        <topology evidence="1">Multi-pass membrane protein</topology>
    </subcellularLocation>
</comment>
<comment type="caution">
    <text evidence="10">The sequence shown here is derived from an EMBL/GenBank/DDBJ whole genome shotgun (WGS) entry which is preliminary data.</text>
</comment>
<evidence type="ECO:0000256" key="4">
    <source>
        <dbReference type="ARBA" id="ARBA00022597"/>
    </source>
</evidence>
<keyword evidence="3" id="KW-1003">Cell membrane</keyword>
<protein>
    <submittedName>
        <fullName evidence="10">PTS sugar transporter subunit IIABC</fullName>
    </submittedName>
</protein>
<accession>A0A430APX4</accession>